<keyword evidence="3" id="KW-0067">ATP-binding</keyword>
<organism evidence="5 6">
    <name type="scientific">Streptomyces ziwulingensis</name>
    <dbReference type="NCBI Taxonomy" id="1045501"/>
    <lineage>
        <taxon>Bacteria</taxon>
        <taxon>Bacillati</taxon>
        <taxon>Actinomycetota</taxon>
        <taxon>Actinomycetes</taxon>
        <taxon>Kitasatosporales</taxon>
        <taxon>Streptomycetaceae</taxon>
        <taxon>Streptomyces</taxon>
    </lineage>
</organism>
<protein>
    <submittedName>
        <fullName evidence="5">Macro domain-containing protein</fullName>
    </submittedName>
</protein>
<dbReference type="PANTHER" id="PTHR47157:SF1">
    <property type="entry name" value="CHROMODOMAIN-HELICASE-DNA-BINDING PROTEIN 1-LIKE"/>
    <property type="match status" value="1"/>
</dbReference>
<dbReference type="PANTHER" id="PTHR47157">
    <property type="entry name" value="CHROMODOMAIN-HELICASE-DNA-BINDING PROTEIN 1-LIKE"/>
    <property type="match status" value="1"/>
</dbReference>
<keyword evidence="2" id="KW-0547">Nucleotide-binding</keyword>
<name>A0ABP9BRU6_9ACTN</name>
<dbReference type="InterPro" id="IPR043472">
    <property type="entry name" value="Macro_dom-like"/>
</dbReference>
<feature type="domain" description="Macro" evidence="4">
    <location>
        <begin position="2"/>
        <end position="140"/>
    </location>
</feature>
<dbReference type="EMBL" id="BAABIG010000024">
    <property type="protein sequence ID" value="GAA4799422.1"/>
    <property type="molecule type" value="Genomic_DNA"/>
</dbReference>
<evidence type="ECO:0000256" key="3">
    <source>
        <dbReference type="ARBA" id="ARBA00022840"/>
    </source>
</evidence>
<evidence type="ECO:0000313" key="6">
    <source>
        <dbReference type="Proteomes" id="UP001501265"/>
    </source>
</evidence>
<keyword evidence="6" id="KW-1185">Reference proteome</keyword>
<evidence type="ECO:0000259" key="4">
    <source>
        <dbReference type="SMART" id="SM00506"/>
    </source>
</evidence>
<proteinExistence type="inferred from homology"/>
<dbReference type="SUPFAM" id="SSF52949">
    <property type="entry name" value="Macro domain-like"/>
    <property type="match status" value="1"/>
</dbReference>
<dbReference type="SMART" id="SM00506">
    <property type="entry name" value="A1pp"/>
    <property type="match status" value="1"/>
</dbReference>
<evidence type="ECO:0000313" key="5">
    <source>
        <dbReference type="EMBL" id="GAA4799422.1"/>
    </source>
</evidence>
<sequence>MTICYTTGDATTPPGTGPRIIAHVCNDVGAWGRGFVMALSMRGPEPEAAFRAWHRNRASNDFALGALQLVPVHDNLWVANMIGQRGIRRTGGQPPVRYEAIDQALGRLGGEAVRLGAAVHMPRIGCGLASGRWEDIEPLLKKQLTARGIDVTVYDLPA</sequence>
<comment type="similarity">
    <text evidence="1">Belongs to the SNF2/RAD54 helicase family.</text>
</comment>
<reference evidence="6" key="1">
    <citation type="journal article" date="2019" name="Int. J. Syst. Evol. Microbiol.">
        <title>The Global Catalogue of Microorganisms (GCM) 10K type strain sequencing project: providing services to taxonomists for standard genome sequencing and annotation.</title>
        <authorList>
            <consortium name="The Broad Institute Genomics Platform"/>
            <consortium name="The Broad Institute Genome Sequencing Center for Infectious Disease"/>
            <person name="Wu L."/>
            <person name="Ma J."/>
        </authorList>
    </citation>
    <scope>NUCLEOTIDE SEQUENCE [LARGE SCALE GENOMIC DNA]</scope>
    <source>
        <strain evidence="6">JCM 18081</strain>
    </source>
</reference>
<accession>A0ABP9BRU6</accession>
<dbReference type="RefSeq" id="WP_345620006.1">
    <property type="nucleotide sequence ID" value="NZ_BAABIG010000024.1"/>
</dbReference>
<dbReference type="InterPro" id="IPR002589">
    <property type="entry name" value="Macro_dom"/>
</dbReference>
<dbReference type="Gene3D" id="3.40.220.10">
    <property type="entry name" value="Leucine Aminopeptidase, subunit E, domain 1"/>
    <property type="match status" value="1"/>
</dbReference>
<evidence type="ECO:0000256" key="2">
    <source>
        <dbReference type="ARBA" id="ARBA00022741"/>
    </source>
</evidence>
<evidence type="ECO:0000256" key="1">
    <source>
        <dbReference type="ARBA" id="ARBA00007025"/>
    </source>
</evidence>
<dbReference type="InterPro" id="IPR031053">
    <property type="entry name" value="ALC1"/>
</dbReference>
<comment type="caution">
    <text evidence="5">The sequence shown here is derived from an EMBL/GenBank/DDBJ whole genome shotgun (WGS) entry which is preliminary data.</text>
</comment>
<dbReference type="Proteomes" id="UP001501265">
    <property type="component" value="Unassembled WGS sequence"/>
</dbReference>
<gene>
    <name evidence="5" type="ORF">GCM10023220_29480</name>
</gene>